<gene>
    <name evidence="3" type="ORF">TresaDRAFT_1194</name>
</gene>
<keyword evidence="1" id="KW-1133">Transmembrane helix</keyword>
<feature type="domain" description="HTH cro/C1-type" evidence="2">
    <location>
        <begin position="22"/>
        <end position="53"/>
    </location>
</feature>
<dbReference type="GO" id="GO:0003677">
    <property type="term" value="F:DNA binding"/>
    <property type="evidence" value="ECO:0007669"/>
    <property type="project" value="InterPro"/>
</dbReference>
<dbReference type="CDD" id="cd00093">
    <property type="entry name" value="HTH_XRE"/>
    <property type="match status" value="1"/>
</dbReference>
<organism evidence="3 4">
    <name type="scientific">Treponema saccharophilum DSM 2985</name>
    <dbReference type="NCBI Taxonomy" id="907348"/>
    <lineage>
        <taxon>Bacteria</taxon>
        <taxon>Pseudomonadati</taxon>
        <taxon>Spirochaetota</taxon>
        <taxon>Spirochaetia</taxon>
        <taxon>Spirochaetales</taxon>
        <taxon>Treponemataceae</taxon>
        <taxon>Treponema</taxon>
    </lineage>
</organism>
<feature type="transmembrane region" description="Helical" evidence="1">
    <location>
        <begin position="107"/>
        <end position="128"/>
    </location>
</feature>
<dbReference type="Proteomes" id="UP000003571">
    <property type="component" value="Unassembled WGS sequence"/>
</dbReference>
<dbReference type="EMBL" id="AGRW01000049">
    <property type="protein sequence ID" value="EIC01585.1"/>
    <property type="molecule type" value="Genomic_DNA"/>
</dbReference>
<comment type="caution">
    <text evidence="3">The sequence shown here is derived from an EMBL/GenBank/DDBJ whole genome shotgun (WGS) entry which is preliminary data.</text>
</comment>
<accession>H7ELP4</accession>
<dbReference type="STRING" id="907348.TresaDRAFT_1194"/>
<evidence type="ECO:0000313" key="4">
    <source>
        <dbReference type="Proteomes" id="UP000003571"/>
    </source>
</evidence>
<feature type="transmembrane region" description="Helical" evidence="1">
    <location>
        <begin position="134"/>
        <end position="154"/>
    </location>
</feature>
<proteinExistence type="predicted"/>
<dbReference type="SMART" id="SM00530">
    <property type="entry name" value="HTH_XRE"/>
    <property type="match status" value="1"/>
</dbReference>
<dbReference type="AlphaFoldDB" id="H7ELP4"/>
<evidence type="ECO:0000313" key="3">
    <source>
        <dbReference type="EMBL" id="EIC01585.1"/>
    </source>
</evidence>
<dbReference type="InterPro" id="IPR010982">
    <property type="entry name" value="Lambda_DNA-bd_dom_sf"/>
</dbReference>
<keyword evidence="1" id="KW-0812">Transmembrane</keyword>
<dbReference type="RefSeq" id="WP_002704924.1">
    <property type="nucleotide sequence ID" value="NZ_AGRW01000049.1"/>
</dbReference>
<keyword evidence="1" id="KW-0472">Membrane</keyword>
<dbReference type="InterPro" id="IPR001387">
    <property type="entry name" value="Cro/C1-type_HTH"/>
</dbReference>
<name>H7ELP4_9SPIR</name>
<protein>
    <submittedName>
        <fullName evidence="3">Helix-turn-helix domain protein</fullName>
    </submittedName>
</protein>
<evidence type="ECO:0000256" key="1">
    <source>
        <dbReference type="SAM" id="Phobius"/>
    </source>
</evidence>
<dbReference type="Pfam" id="PF01381">
    <property type="entry name" value="HTH_3"/>
    <property type="match status" value="1"/>
</dbReference>
<evidence type="ECO:0000259" key="2">
    <source>
        <dbReference type="PROSITE" id="PS50943"/>
    </source>
</evidence>
<reference evidence="3 4" key="1">
    <citation type="submission" date="2011-09" db="EMBL/GenBank/DDBJ databases">
        <title>The draft genome of Treponema saccharophilum DSM 2985.</title>
        <authorList>
            <consortium name="US DOE Joint Genome Institute (JGI-PGF)"/>
            <person name="Lucas S."/>
            <person name="Copeland A."/>
            <person name="Lapidus A."/>
            <person name="Glavina del Rio T."/>
            <person name="Dalin E."/>
            <person name="Tice H."/>
            <person name="Bruce D."/>
            <person name="Goodwin L."/>
            <person name="Pitluck S."/>
            <person name="Peters L."/>
            <person name="Kyrpides N."/>
            <person name="Mavromatis K."/>
            <person name="Ivanova N."/>
            <person name="Markowitz V."/>
            <person name="Cheng J.-F."/>
            <person name="Hugenholtz P."/>
            <person name="Woyke T."/>
            <person name="Wu D."/>
            <person name="Gronow S."/>
            <person name="Wellnitz S."/>
            <person name="Brambilla E."/>
            <person name="Klenk H.-P."/>
            <person name="Eisen J.A."/>
        </authorList>
    </citation>
    <scope>NUCLEOTIDE SEQUENCE [LARGE SCALE GENOMIC DNA]</scope>
    <source>
        <strain evidence="3 4">DSM 2985</strain>
    </source>
</reference>
<dbReference type="Gene3D" id="1.10.260.40">
    <property type="entry name" value="lambda repressor-like DNA-binding domains"/>
    <property type="match status" value="1"/>
</dbReference>
<dbReference type="OrthoDB" id="9808239at2"/>
<keyword evidence="4" id="KW-1185">Reference proteome</keyword>
<dbReference type="PROSITE" id="PS50943">
    <property type="entry name" value="HTH_CROC1"/>
    <property type="match status" value="1"/>
</dbReference>
<dbReference type="SUPFAM" id="SSF47413">
    <property type="entry name" value="lambda repressor-like DNA-binding domains"/>
    <property type="match status" value="1"/>
</dbReference>
<sequence>MKRTVIKDEDTLENILTMKRNLKHLRKIAGWTSEELGNQLGLSKQTINGLENNPDIPMSRVQYLALLTIFEAKAEDDSNDALNVSLNNLFFEKDIYKKNKTEIDSGIAIIAESVAKVGIGSAIVASFMSTIFTPLGLVATPVAITGAILSSILLKNKDKDK</sequence>